<evidence type="ECO:0000313" key="1">
    <source>
        <dbReference type="EMBL" id="ARD70395.1"/>
    </source>
</evidence>
<name>A0A1V0M668_PSEAI</name>
<sequence length="104" mass="11751">MIKYEYVRMISTIPPKSQLEELIGDSQNLTVGRREFAVSNIRREGDLGLFATFKTKRAEFIAMNIPARVIGRPNAEAWSVLSLRNRGSKIVDFAIDQGRVLVLV</sequence>
<reference evidence="1" key="1">
    <citation type="submission" date="2017-01" db="EMBL/GenBank/DDBJ databases">
        <title>Complete nucleotide sequence of an IncP-2 blaVIM-2-harboring megaplasmid from Pseudomonas aeruginosa.</title>
        <authorList>
            <person name="Botelho J."/>
            <person name="Grosso F."/>
            <person name="Mabrouk A."/>
            <person name="Peixe L."/>
        </authorList>
    </citation>
    <scope>NUCLEOTIDE SEQUENCE</scope>
    <source>
        <strain evidence="1">FFUP_PS_37</strain>
        <plasmid evidence="1">pJB37</plasmid>
    </source>
</reference>
<proteinExistence type="predicted"/>
<protein>
    <submittedName>
        <fullName evidence="1">Uncharacterized protein</fullName>
    </submittedName>
</protein>
<geneLocation type="plasmid" evidence="1">
    <name>pJB37</name>
</geneLocation>
<dbReference type="EMBL" id="KY494864">
    <property type="protein sequence ID" value="ARD70395.1"/>
    <property type="molecule type" value="Genomic_DNA"/>
</dbReference>
<keyword evidence="1" id="KW-0614">Plasmid</keyword>
<dbReference type="AlphaFoldDB" id="A0A1V0M668"/>
<accession>A0A1V0M668</accession>
<organism evidence="1">
    <name type="scientific">Pseudomonas aeruginosa</name>
    <dbReference type="NCBI Taxonomy" id="287"/>
    <lineage>
        <taxon>Bacteria</taxon>
        <taxon>Pseudomonadati</taxon>
        <taxon>Pseudomonadota</taxon>
        <taxon>Gammaproteobacteria</taxon>
        <taxon>Pseudomonadales</taxon>
        <taxon>Pseudomonadaceae</taxon>
        <taxon>Pseudomonas</taxon>
    </lineage>
</organism>